<feature type="region of interest" description="Disordered" evidence="15">
    <location>
        <begin position="38"/>
        <end position="74"/>
    </location>
</feature>
<proteinExistence type="inferred from homology"/>
<dbReference type="SMART" id="SM00332">
    <property type="entry name" value="PP2Cc"/>
    <property type="match status" value="1"/>
</dbReference>
<dbReference type="InterPro" id="IPR001932">
    <property type="entry name" value="PPM-type_phosphatase-like_dom"/>
</dbReference>
<dbReference type="InterPro" id="IPR000222">
    <property type="entry name" value="PP2C_BS"/>
</dbReference>
<dbReference type="Proteomes" id="UP001162131">
    <property type="component" value="Unassembled WGS sequence"/>
</dbReference>
<feature type="compositionally biased region" description="Polar residues" evidence="15">
    <location>
        <begin position="1"/>
        <end position="15"/>
    </location>
</feature>
<organism evidence="17 18">
    <name type="scientific">Blepharisma stoltei</name>
    <dbReference type="NCBI Taxonomy" id="1481888"/>
    <lineage>
        <taxon>Eukaryota</taxon>
        <taxon>Sar</taxon>
        <taxon>Alveolata</taxon>
        <taxon>Ciliophora</taxon>
        <taxon>Postciliodesmatophora</taxon>
        <taxon>Heterotrichea</taxon>
        <taxon>Heterotrichida</taxon>
        <taxon>Blepharismidae</taxon>
        <taxon>Blepharisma</taxon>
    </lineage>
</organism>
<comment type="caution">
    <text evidence="17">The sequence shown here is derived from an EMBL/GenBank/DDBJ whole genome shotgun (WGS) entry which is preliminary data.</text>
</comment>
<evidence type="ECO:0000256" key="3">
    <source>
        <dbReference type="ARBA" id="ARBA00004170"/>
    </source>
</evidence>
<keyword evidence="11" id="KW-0464">Manganese</keyword>
<dbReference type="PROSITE" id="PS51746">
    <property type="entry name" value="PPM_2"/>
    <property type="match status" value="1"/>
</dbReference>
<dbReference type="InterPro" id="IPR036457">
    <property type="entry name" value="PPM-type-like_dom_sf"/>
</dbReference>
<evidence type="ECO:0000256" key="7">
    <source>
        <dbReference type="ARBA" id="ARBA00022801"/>
    </source>
</evidence>
<reference evidence="17" key="1">
    <citation type="submission" date="2021-09" db="EMBL/GenBank/DDBJ databases">
        <authorList>
            <consortium name="AG Swart"/>
            <person name="Singh M."/>
            <person name="Singh A."/>
            <person name="Seah K."/>
            <person name="Emmerich C."/>
        </authorList>
    </citation>
    <scope>NUCLEOTIDE SEQUENCE</scope>
    <source>
        <strain evidence="17">ATCC30299</strain>
    </source>
</reference>
<feature type="region of interest" description="Disordered" evidence="15">
    <location>
        <begin position="1"/>
        <end position="24"/>
    </location>
</feature>
<evidence type="ECO:0000256" key="13">
    <source>
        <dbReference type="ARBA" id="ARBA00048336"/>
    </source>
</evidence>
<dbReference type="PANTHER" id="PTHR13832:SF803">
    <property type="entry name" value="PROTEIN PHOSPHATASE 1G"/>
    <property type="match status" value="1"/>
</dbReference>
<evidence type="ECO:0000256" key="12">
    <source>
        <dbReference type="ARBA" id="ARBA00047761"/>
    </source>
</evidence>
<comment type="similarity">
    <text evidence="4 14">Belongs to the PP2C family.</text>
</comment>
<accession>A0AAU9IZ43</accession>
<dbReference type="EMBL" id="CAJZBQ010000020">
    <property type="protein sequence ID" value="CAG9318444.1"/>
    <property type="molecule type" value="Genomic_DNA"/>
</dbReference>
<comment type="catalytic activity">
    <reaction evidence="13">
        <text>O-phospho-L-threonyl-[protein] + H2O = L-threonyl-[protein] + phosphate</text>
        <dbReference type="Rhea" id="RHEA:47004"/>
        <dbReference type="Rhea" id="RHEA-COMP:11060"/>
        <dbReference type="Rhea" id="RHEA-COMP:11605"/>
        <dbReference type="ChEBI" id="CHEBI:15377"/>
        <dbReference type="ChEBI" id="CHEBI:30013"/>
        <dbReference type="ChEBI" id="CHEBI:43474"/>
        <dbReference type="ChEBI" id="CHEBI:61977"/>
        <dbReference type="EC" id="3.1.3.16"/>
    </reaction>
</comment>
<evidence type="ECO:0000256" key="2">
    <source>
        <dbReference type="ARBA" id="ARBA00001946"/>
    </source>
</evidence>
<evidence type="ECO:0000259" key="16">
    <source>
        <dbReference type="PROSITE" id="PS51746"/>
    </source>
</evidence>
<comment type="cofactor">
    <cofactor evidence="1">
        <name>Mn(2+)</name>
        <dbReference type="ChEBI" id="CHEBI:29035"/>
    </cofactor>
</comment>
<dbReference type="Gene3D" id="3.60.40.10">
    <property type="entry name" value="PPM-type phosphatase domain"/>
    <property type="match status" value="1"/>
</dbReference>
<sequence length="414" mass="46536">MKYQKPSLSRSSFPNPSRPAILQGYKSLPKLEKLMLSPHYSEPPETPNHHAVTSRRMPRSGSETPIFDRLPPIQPSYSSTNLKINQYDSIPNLYPAKFSDKRCGNVRLYAVNTHEGLIRKYNEDRVSIVINIRSPPERANEPWPKCSFYGIYDGHGGCRCADFLKDNLHNFVIRDPHFPKNPTEALINGFKTAEREFLHLAQQNNDKSGSCATVCLVVNTKCFVANVGDSRSVLSSERGLKIYPLTEDHKPGEEPERSRILNSGGKIYTSASIPSNSAKQGLQHVYRILPGRLSVSRSFGDIEAKDEHLGGNPKCLIADPDIKAFKIQDEHDFIAMGCDGIFDRMTNKEMVECIWNSVTENFLVPYPNKCAEAVNDVIRSALRRRSMDNLTLILIGLKGLKKHAKQARKTVSLV</sequence>
<dbReference type="EC" id="3.1.3.16" evidence="5"/>
<comment type="catalytic activity">
    <reaction evidence="12">
        <text>O-phospho-L-seryl-[protein] + H2O = L-seryl-[protein] + phosphate</text>
        <dbReference type="Rhea" id="RHEA:20629"/>
        <dbReference type="Rhea" id="RHEA-COMP:9863"/>
        <dbReference type="Rhea" id="RHEA-COMP:11604"/>
        <dbReference type="ChEBI" id="CHEBI:15377"/>
        <dbReference type="ChEBI" id="CHEBI:29999"/>
        <dbReference type="ChEBI" id="CHEBI:43474"/>
        <dbReference type="ChEBI" id="CHEBI:83421"/>
        <dbReference type="EC" id="3.1.3.16"/>
    </reaction>
</comment>
<evidence type="ECO:0000313" key="17">
    <source>
        <dbReference type="EMBL" id="CAG9318444.1"/>
    </source>
</evidence>
<keyword evidence="10" id="KW-0472">Membrane</keyword>
<comment type="subcellular location">
    <subcellularLocation>
        <location evidence="3">Membrane</location>
        <topology evidence="3">Peripheral membrane protein</topology>
    </subcellularLocation>
</comment>
<dbReference type="GO" id="GO:0004722">
    <property type="term" value="F:protein serine/threonine phosphatase activity"/>
    <property type="evidence" value="ECO:0007669"/>
    <property type="project" value="UniProtKB-EC"/>
</dbReference>
<dbReference type="GO" id="GO:0016020">
    <property type="term" value="C:membrane"/>
    <property type="evidence" value="ECO:0007669"/>
    <property type="project" value="UniProtKB-SubCell"/>
</dbReference>
<dbReference type="CDD" id="cd00143">
    <property type="entry name" value="PP2Cc"/>
    <property type="match status" value="1"/>
</dbReference>
<protein>
    <recommendedName>
        <fullName evidence="5">protein-serine/threonine phosphatase</fullName>
        <ecNumber evidence="5">3.1.3.16</ecNumber>
    </recommendedName>
</protein>
<gene>
    <name evidence="17" type="ORF">BSTOLATCC_MIC20918</name>
</gene>
<evidence type="ECO:0000256" key="11">
    <source>
        <dbReference type="ARBA" id="ARBA00023211"/>
    </source>
</evidence>
<evidence type="ECO:0000256" key="15">
    <source>
        <dbReference type="SAM" id="MobiDB-lite"/>
    </source>
</evidence>
<dbReference type="InterPro" id="IPR015655">
    <property type="entry name" value="PP2C"/>
</dbReference>
<feature type="domain" description="PPM-type phosphatase" evidence="16">
    <location>
        <begin position="108"/>
        <end position="397"/>
    </location>
</feature>
<dbReference type="PANTHER" id="PTHR13832">
    <property type="entry name" value="PROTEIN PHOSPHATASE 2C"/>
    <property type="match status" value="1"/>
</dbReference>
<dbReference type="AlphaFoldDB" id="A0AAU9IZ43"/>
<evidence type="ECO:0000256" key="5">
    <source>
        <dbReference type="ARBA" id="ARBA00013081"/>
    </source>
</evidence>
<keyword evidence="8" id="KW-0460">Magnesium</keyword>
<keyword evidence="9 14" id="KW-0904">Protein phosphatase</keyword>
<evidence type="ECO:0000313" key="18">
    <source>
        <dbReference type="Proteomes" id="UP001162131"/>
    </source>
</evidence>
<evidence type="ECO:0000256" key="8">
    <source>
        <dbReference type="ARBA" id="ARBA00022842"/>
    </source>
</evidence>
<keyword evidence="7 14" id="KW-0378">Hydrolase</keyword>
<evidence type="ECO:0000256" key="6">
    <source>
        <dbReference type="ARBA" id="ARBA00022723"/>
    </source>
</evidence>
<name>A0AAU9IZ43_9CILI</name>
<dbReference type="SUPFAM" id="SSF81606">
    <property type="entry name" value="PP2C-like"/>
    <property type="match status" value="1"/>
</dbReference>
<keyword evidence="18" id="KW-1185">Reference proteome</keyword>
<evidence type="ECO:0000256" key="4">
    <source>
        <dbReference type="ARBA" id="ARBA00006702"/>
    </source>
</evidence>
<dbReference type="GO" id="GO:0046872">
    <property type="term" value="F:metal ion binding"/>
    <property type="evidence" value="ECO:0007669"/>
    <property type="project" value="UniProtKB-KW"/>
</dbReference>
<evidence type="ECO:0000256" key="10">
    <source>
        <dbReference type="ARBA" id="ARBA00023136"/>
    </source>
</evidence>
<dbReference type="PROSITE" id="PS01032">
    <property type="entry name" value="PPM_1"/>
    <property type="match status" value="1"/>
</dbReference>
<evidence type="ECO:0000256" key="1">
    <source>
        <dbReference type="ARBA" id="ARBA00001936"/>
    </source>
</evidence>
<evidence type="ECO:0000256" key="9">
    <source>
        <dbReference type="ARBA" id="ARBA00022912"/>
    </source>
</evidence>
<evidence type="ECO:0000256" key="14">
    <source>
        <dbReference type="RuleBase" id="RU003465"/>
    </source>
</evidence>
<comment type="cofactor">
    <cofactor evidence="2">
        <name>Mg(2+)</name>
        <dbReference type="ChEBI" id="CHEBI:18420"/>
    </cofactor>
</comment>
<dbReference type="Pfam" id="PF00481">
    <property type="entry name" value="PP2C"/>
    <property type="match status" value="1"/>
</dbReference>
<keyword evidence="6" id="KW-0479">Metal-binding</keyword>